<feature type="transmembrane region" description="Helical" evidence="1">
    <location>
        <begin position="12"/>
        <end position="29"/>
    </location>
</feature>
<evidence type="ECO:0000313" key="2">
    <source>
        <dbReference type="EMBL" id="MBW73038.1"/>
    </source>
</evidence>
<keyword evidence="1" id="KW-1133">Transmembrane helix</keyword>
<dbReference type="AlphaFoldDB" id="A0A2M4D7I3"/>
<name>A0A2M4D7I3_ANODA</name>
<dbReference type="EMBL" id="GGFL01008860">
    <property type="protein sequence ID" value="MBW73038.1"/>
    <property type="molecule type" value="Transcribed_RNA"/>
</dbReference>
<protein>
    <submittedName>
        <fullName evidence="2">Putative secreted protein</fullName>
    </submittedName>
</protein>
<keyword evidence="1" id="KW-0472">Membrane</keyword>
<sequence>MTHWYSTLSGEALFFTLSTTSGVFFLLQVGGPRKASKLYDTPLTCSTWLALAAPKCNIRPSHGETKHVVGSIGRASSFSGRVKNSPILRYSLKSAEAASSIFTPNVCEYKPYTTGRAGVGTLRSATQPQQRLMKRSGNEQYIFLCHFAAVRGRPFLSRSRL</sequence>
<accession>A0A2M4D7I3</accession>
<keyword evidence="1" id="KW-0812">Transmembrane</keyword>
<reference evidence="2" key="1">
    <citation type="submission" date="2018-01" db="EMBL/GenBank/DDBJ databases">
        <title>An insight into the sialome of Amazonian anophelines.</title>
        <authorList>
            <person name="Ribeiro J.M."/>
            <person name="Scarpassa V."/>
            <person name="Calvo E."/>
        </authorList>
    </citation>
    <scope>NUCLEOTIDE SEQUENCE</scope>
</reference>
<organism evidence="2">
    <name type="scientific">Anopheles darlingi</name>
    <name type="common">Mosquito</name>
    <dbReference type="NCBI Taxonomy" id="43151"/>
    <lineage>
        <taxon>Eukaryota</taxon>
        <taxon>Metazoa</taxon>
        <taxon>Ecdysozoa</taxon>
        <taxon>Arthropoda</taxon>
        <taxon>Hexapoda</taxon>
        <taxon>Insecta</taxon>
        <taxon>Pterygota</taxon>
        <taxon>Neoptera</taxon>
        <taxon>Endopterygota</taxon>
        <taxon>Diptera</taxon>
        <taxon>Nematocera</taxon>
        <taxon>Culicoidea</taxon>
        <taxon>Culicidae</taxon>
        <taxon>Anophelinae</taxon>
        <taxon>Anopheles</taxon>
    </lineage>
</organism>
<evidence type="ECO:0000256" key="1">
    <source>
        <dbReference type="SAM" id="Phobius"/>
    </source>
</evidence>
<proteinExistence type="predicted"/>